<feature type="non-terminal residue" evidence="2">
    <location>
        <position position="1"/>
    </location>
</feature>
<protein>
    <recommendedName>
        <fullName evidence="1">Ras-associating domain-containing protein</fullName>
    </recommendedName>
</protein>
<dbReference type="EMBL" id="REGN01006732">
    <property type="protein sequence ID" value="RNA08482.1"/>
    <property type="molecule type" value="Genomic_DNA"/>
</dbReference>
<name>A0A3M7QB87_BRAPC</name>
<sequence length="186" mass="21875">KKTYRLYENAFGVERLIGKDENILNLISNQIELKSGVYFIIRKRDQLTRPKQTLNAKKCFAKLKLQKESFDSRPKKTVVHKLNEQLMDNLDEAKNMFLEKIFQNEIVLNDQIQKLDSLDRIIVQEKNSKCNQNLFQSVYNKLRHYHKKPHKNYMNQSLMHLIDSAGEYSSTSSSRNSSSSKLDTLF</sequence>
<comment type="caution">
    <text evidence="2">The sequence shown here is derived from an EMBL/GenBank/DDBJ whole genome shotgun (WGS) entry which is preliminary data.</text>
</comment>
<evidence type="ECO:0000259" key="1">
    <source>
        <dbReference type="PROSITE" id="PS50200"/>
    </source>
</evidence>
<proteinExistence type="predicted"/>
<keyword evidence="3" id="KW-1185">Reference proteome</keyword>
<accession>A0A3M7QB87</accession>
<feature type="domain" description="Ras-associating" evidence="1">
    <location>
        <begin position="1"/>
        <end position="46"/>
    </location>
</feature>
<evidence type="ECO:0000313" key="3">
    <source>
        <dbReference type="Proteomes" id="UP000276133"/>
    </source>
</evidence>
<dbReference type="PROSITE" id="PS50200">
    <property type="entry name" value="RA"/>
    <property type="match status" value="1"/>
</dbReference>
<dbReference type="Proteomes" id="UP000276133">
    <property type="component" value="Unassembled WGS sequence"/>
</dbReference>
<reference evidence="2 3" key="1">
    <citation type="journal article" date="2018" name="Sci. Rep.">
        <title>Genomic signatures of local adaptation to the degree of environmental predictability in rotifers.</title>
        <authorList>
            <person name="Franch-Gras L."/>
            <person name="Hahn C."/>
            <person name="Garcia-Roger E.M."/>
            <person name="Carmona M.J."/>
            <person name="Serra M."/>
            <person name="Gomez A."/>
        </authorList>
    </citation>
    <scope>NUCLEOTIDE SEQUENCE [LARGE SCALE GENOMIC DNA]</scope>
    <source>
        <strain evidence="2">HYR1</strain>
    </source>
</reference>
<dbReference type="AlphaFoldDB" id="A0A3M7QB87"/>
<dbReference type="InterPro" id="IPR000159">
    <property type="entry name" value="RA_dom"/>
</dbReference>
<evidence type="ECO:0000313" key="2">
    <source>
        <dbReference type="EMBL" id="RNA08482.1"/>
    </source>
</evidence>
<organism evidence="2 3">
    <name type="scientific">Brachionus plicatilis</name>
    <name type="common">Marine rotifer</name>
    <name type="synonym">Brachionus muelleri</name>
    <dbReference type="NCBI Taxonomy" id="10195"/>
    <lineage>
        <taxon>Eukaryota</taxon>
        <taxon>Metazoa</taxon>
        <taxon>Spiralia</taxon>
        <taxon>Gnathifera</taxon>
        <taxon>Rotifera</taxon>
        <taxon>Eurotatoria</taxon>
        <taxon>Monogononta</taxon>
        <taxon>Pseudotrocha</taxon>
        <taxon>Ploima</taxon>
        <taxon>Brachionidae</taxon>
        <taxon>Brachionus</taxon>
    </lineage>
</organism>
<gene>
    <name evidence="2" type="ORF">BpHYR1_043541</name>
</gene>
<dbReference type="GO" id="GO:0007165">
    <property type="term" value="P:signal transduction"/>
    <property type="evidence" value="ECO:0007669"/>
    <property type="project" value="InterPro"/>
</dbReference>